<dbReference type="InterPro" id="IPR009291">
    <property type="entry name" value="Vps62"/>
</dbReference>
<dbReference type="PANTHER" id="PTHR48203:SF2">
    <property type="entry name" value="VACUOLAR PROTEIN SORTING-ASSOCIATED PROTEIN 62"/>
    <property type="match status" value="1"/>
</dbReference>
<dbReference type="PANTHER" id="PTHR48203">
    <property type="entry name" value="BNAC01G40110D PROTEIN"/>
    <property type="match status" value="1"/>
</dbReference>
<reference evidence="2" key="2">
    <citation type="submission" date="2021-12" db="EMBL/GenBank/DDBJ databases">
        <title>Resequencing data analysis of finger millet.</title>
        <authorList>
            <person name="Hatakeyama M."/>
            <person name="Aluri S."/>
            <person name="Balachadran M.T."/>
            <person name="Sivarajan S.R."/>
            <person name="Poveda L."/>
            <person name="Shimizu-Inatsugi R."/>
            <person name="Schlapbach R."/>
            <person name="Sreeman S.M."/>
            <person name="Shimizu K.K."/>
        </authorList>
    </citation>
    <scope>NUCLEOTIDE SEQUENCE</scope>
</reference>
<gene>
    <name evidence="2" type="primary">gb11148</name>
    <name evidence="2" type="ORF">PR202_gb11148</name>
</gene>
<accession>A0AAV5EMC0</accession>
<dbReference type="AlphaFoldDB" id="A0AAV5EMC0"/>
<keyword evidence="3" id="KW-1185">Reference proteome</keyword>
<name>A0AAV5EMC0_ELECO</name>
<protein>
    <submittedName>
        <fullName evidence="2">Uncharacterized protein</fullName>
    </submittedName>
</protein>
<feature type="region of interest" description="Disordered" evidence="1">
    <location>
        <begin position="674"/>
        <end position="697"/>
    </location>
</feature>
<dbReference type="Pfam" id="PF06101">
    <property type="entry name" value="Vps62"/>
    <property type="match status" value="1"/>
</dbReference>
<dbReference type="EMBL" id="BQKI01000076">
    <property type="protein sequence ID" value="GJN23497.1"/>
    <property type="molecule type" value="Genomic_DNA"/>
</dbReference>
<sequence length="697" mass="75546">MAEIFMSVLAWGPRDLVGWMQQRSDLVRLTHQSKSIALRCPLHGHRNSYRPSPPPILHAAAAGTHFGSVVVALVSRTARGSHFPHSRSKARAMLRRWGSWFSGGGGGDARVGGPAVPEEPEPEVFSFAEPLPQWPPGNGFATGRMRVGGGELELAAATKFQKICTLSSSSPRRGGVGVGVTFYRPLGVPDGFSLLGHYCQPNCRPLHGHLLVARACAVGPREGDDASQQPPPPLCAPRDYSLVWAFQASGGGGSRRGRCGGYGRIDAFFWLPVPPDGYRALGCLVTTEPHKPSLHEVACVRADLTDDCEPHGSLLHLPLPRQQQQSSPSSCPPAFTVRGVRPAHACRGMRGKGVGAGTFCCAADGSAPRDQGLACISNVGLDLSAMPTLEQAHAVIQHYGPTLFFHPKELYLPSSVAWFFKNGARLYKRGGDPAGEEIDAEGSNLPCGGCNDGEYWIDIPGGDRGRQMCRGDLAGAELYAHLKPAMGGSCTDVAMWVFCPFNGSARFKLGLLDLPLGKTGQHVGDWEHFTLRVSNLTGELLAVYFSQHSGGYWVDASALEYVAGNRPAAYSSRNGHACYAYPGVYLQGSAALGTGIRNDAARSDMFVDSSKKYRIVAAEFLGEGAVVEPQWLQYMREWGPKVVYKSRRQMERMSGNMPERLRCSTDNMINKMPNELSWEEGPTGPKEKNMWEGDERW</sequence>
<evidence type="ECO:0000313" key="3">
    <source>
        <dbReference type="Proteomes" id="UP001054889"/>
    </source>
</evidence>
<evidence type="ECO:0000313" key="2">
    <source>
        <dbReference type="EMBL" id="GJN23497.1"/>
    </source>
</evidence>
<proteinExistence type="predicted"/>
<feature type="compositionally biased region" description="Basic and acidic residues" evidence="1">
    <location>
        <begin position="685"/>
        <end position="697"/>
    </location>
</feature>
<reference evidence="2" key="1">
    <citation type="journal article" date="2018" name="DNA Res.">
        <title>Multiple hybrid de novo genome assembly of finger millet, an orphan allotetraploid crop.</title>
        <authorList>
            <person name="Hatakeyama M."/>
            <person name="Aluri S."/>
            <person name="Balachadran M.T."/>
            <person name="Sivarajan S.R."/>
            <person name="Patrignani A."/>
            <person name="Gruter S."/>
            <person name="Poveda L."/>
            <person name="Shimizu-Inatsugi R."/>
            <person name="Baeten J."/>
            <person name="Francoijs K.J."/>
            <person name="Nataraja K.N."/>
            <person name="Reddy Y.A.N."/>
            <person name="Phadnis S."/>
            <person name="Ravikumar R.L."/>
            <person name="Schlapbach R."/>
            <person name="Sreeman S.M."/>
            <person name="Shimizu K.K."/>
        </authorList>
    </citation>
    <scope>NUCLEOTIDE SEQUENCE</scope>
</reference>
<evidence type="ECO:0000256" key="1">
    <source>
        <dbReference type="SAM" id="MobiDB-lite"/>
    </source>
</evidence>
<comment type="caution">
    <text evidence="2">The sequence shown here is derived from an EMBL/GenBank/DDBJ whole genome shotgun (WGS) entry which is preliminary data.</text>
</comment>
<dbReference type="Proteomes" id="UP001054889">
    <property type="component" value="Unassembled WGS sequence"/>
</dbReference>
<organism evidence="2 3">
    <name type="scientific">Eleusine coracana subsp. coracana</name>
    <dbReference type="NCBI Taxonomy" id="191504"/>
    <lineage>
        <taxon>Eukaryota</taxon>
        <taxon>Viridiplantae</taxon>
        <taxon>Streptophyta</taxon>
        <taxon>Embryophyta</taxon>
        <taxon>Tracheophyta</taxon>
        <taxon>Spermatophyta</taxon>
        <taxon>Magnoliopsida</taxon>
        <taxon>Liliopsida</taxon>
        <taxon>Poales</taxon>
        <taxon>Poaceae</taxon>
        <taxon>PACMAD clade</taxon>
        <taxon>Chloridoideae</taxon>
        <taxon>Cynodonteae</taxon>
        <taxon>Eleusininae</taxon>
        <taxon>Eleusine</taxon>
    </lineage>
</organism>